<reference evidence="2 3" key="1">
    <citation type="submission" date="2020-04" db="EMBL/GenBank/DDBJ databases">
        <title>Metagenomic profiling of ammonia- and methane-oxidizing microorganisms in a Dutch drinking water treatment plant.</title>
        <authorList>
            <person name="Poghosyan L."/>
            <person name="Leucker S."/>
        </authorList>
    </citation>
    <scope>NUCLEOTIDE SEQUENCE [LARGE SCALE GENOMIC DNA]</scope>
    <source>
        <strain evidence="2">S-RSF-IL-03</strain>
    </source>
</reference>
<sequence length="80" mass="8421">MGGAASRGAPRSLGTCSPPGSASSHSSLLVTFSGVFTSLRDPAEFAKVRVDSENRTVVWPSGADLAPDTLYDMIARQRPR</sequence>
<organism evidence="2 3">
    <name type="scientific">Eiseniibacteriota bacterium</name>
    <dbReference type="NCBI Taxonomy" id="2212470"/>
    <lineage>
        <taxon>Bacteria</taxon>
        <taxon>Candidatus Eiseniibacteriota</taxon>
    </lineage>
</organism>
<comment type="caution">
    <text evidence="2">The sequence shown here is derived from an EMBL/GenBank/DDBJ whole genome shotgun (WGS) entry which is preliminary data.</text>
</comment>
<feature type="region of interest" description="Disordered" evidence="1">
    <location>
        <begin position="1"/>
        <end position="25"/>
    </location>
</feature>
<dbReference type="SUPFAM" id="SSF143880">
    <property type="entry name" value="NE0471 N-terminal domain-like"/>
    <property type="match status" value="1"/>
</dbReference>
<evidence type="ECO:0000256" key="1">
    <source>
        <dbReference type="SAM" id="MobiDB-lite"/>
    </source>
</evidence>
<dbReference type="InterPro" id="IPR036782">
    <property type="entry name" value="NE0471-like_N"/>
</dbReference>
<name>A0A849SRQ6_UNCEI</name>
<proteinExistence type="predicted"/>
<evidence type="ECO:0000313" key="2">
    <source>
        <dbReference type="EMBL" id="NOT35697.1"/>
    </source>
</evidence>
<evidence type="ECO:0000313" key="3">
    <source>
        <dbReference type="Proteomes" id="UP000580839"/>
    </source>
</evidence>
<dbReference type="Pfam" id="PF10387">
    <property type="entry name" value="DUF2442"/>
    <property type="match status" value="1"/>
</dbReference>
<dbReference type="AlphaFoldDB" id="A0A849SRQ6"/>
<dbReference type="InterPro" id="IPR018841">
    <property type="entry name" value="DUF2442"/>
</dbReference>
<accession>A0A849SRQ6</accession>
<gene>
    <name evidence="2" type="ORF">HOP12_16270</name>
</gene>
<dbReference type="EMBL" id="JABFRW010000213">
    <property type="protein sequence ID" value="NOT35697.1"/>
    <property type="molecule type" value="Genomic_DNA"/>
</dbReference>
<dbReference type="Gene3D" id="3.30.2020.10">
    <property type="entry name" value="NE0471-like N-terminal domain"/>
    <property type="match status" value="1"/>
</dbReference>
<dbReference type="Proteomes" id="UP000580839">
    <property type="component" value="Unassembled WGS sequence"/>
</dbReference>
<protein>
    <submittedName>
        <fullName evidence="2">DUF2442 domain-containing protein</fullName>
    </submittedName>
</protein>